<proteinExistence type="predicted"/>
<evidence type="ECO:0000256" key="1">
    <source>
        <dbReference type="SAM" id="Phobius"/>
    </source>
</evidence>
<accession>A0A0F9L5S8</accession>
<reference evidence="2" key="1">
    <citation type="journal article" date="2015" name="Nature">
        <title>Complex archaea that bridge the gap between prokaryotes and eukaryotes.</title>
        <authorList>
            <person name="Spang A."/>
            <person name="Saw J.H."/>
            <person name="Jorgensen S.L."/>
            <person name="Zaremba-Niedzwiedzka K."/>
            <person name="Martijn J."/>
            <person name="Lind A.E."/>
            <person name="van Eijk R."/>
            <person name="Schleper C."/>
            <person name="Guy L."/>
            <person name="Ettema T.J."/>
        </authorList>
    </citation>
    <scope>NUCLEOTIDE SEQUENCE</scope>
</reference>
<sequence length="505" mass="58155">MDLVSGIPIGSIGYSVGTGAVIAYQGIKNARTLKSMVRQVHPHPEYIESDTPESSNKWYNTLFNTKTPKVHASFTALLGLITIIGSGISTLASMVKRSRKSNRPTLSFAAQMVVPLIDLIRKERPRLTEIEYAEVIGLKYSIFLDWNKRIQAMTDQNRDIKSELIHDNFRRMRLAIIRNFPTAQTSGQMAQLISTYTQAYYGDENFWLGIIDIFDKYSTDRIVPVTTLSTALGRFVGYVGDRLIRGADNLRSNKYPGRFFDILTRISLMKPSDLNLENPNDLVDIQKECRQYIFETVQHKFGVPDELQGRFDMLADSLMAFTKSRRKTSGDNKYTMQLADLSEIVSPTGNRKMLAQQLQGWMGRIRILWHSRQAQRIVTALRKEFFGAREESHKAIEQLKIYLRYINPGTRVFRKYNINFKELKVPQMKEFIDITLGLNVYDKKFLEDAIIGENKAIIPQILMEMTRHHILQDPDYYLIFGLYDNIFSFRLAPVTFDSNKEIQGH</sequence>
<organism evidence="2">
    <name type="scientific">marine sediment metagenome</name>
    <dbReference type="NCBI Taxonomy" id="412755"/>
    <lineage>
        <taxon>unclassified sequences</taxon>
        <taxon>metagenomes</taxon>
        <taxon>ecological metagenomes</taxon>
    </lineage>
</organism>
<keyword evidence="1" id="KW-1133">Transmembrane helix</keyword>
<keyword evidence="1" id="KW-0812">Transmembrane</keyword>
<dbReference type="EMBL" id="LAZR01011909">
    <property type="protein sequence ID" value="KKM54171.1"/>
    <property type="molecule type" value="Genomic_DNA"/>
</dbReference>
<feature type="transmembrane region" description="Helical" evidence="1">
    <location>
        <begin position="72"/>
        <end position="95"/>
    </location>
</feature>
<gene>
    <name evidence="2" type="ORF">LCGC14_1553680</name>
</gene>
<comment type="caution">
    <text evidence="2">The sequence shown here is derived from an EMBL/GenBank/DDBJ whole genome shotgun (WGS) entry which is preliminary data.</text>
</comment>
<keyword evidence="1" id="KW-0472">Membrane</keyword>
<evidence type="ECO:0000313" key="2">
    <source>
        <dbReference type="EMBL" id="KKM54171.1"/>
    </source>
</evidence>
<protein>
    <submittedName>
        <fullName evidence="2">Uncharacterized protein</fullName>
    </submittedName>
</protein>
<name>A0A0F9L5S8_9ZZZZ</name>
<dbReference type="AlphaFoldDB" id="A0A0F9L5S8"/>